<dbReference type="InterPro" id="IPR041657">
    <property type="entry name" value="HTH_17"/>
</dbReference>
<reference evidence="2 3" key="1">
    <citation type="submission" date="2018-05" db="EMBL/GenBank/DDBJ databases">
        <title>Genomic Encyclopedia of Type Strains, Phase IV (KMG-IV): sequencing the most valuable type-strain genomes for metagenomic binning, comparative biology and taxonomic classification.</title>
        <authorList>
            <person name="Goeker M."/>
        </authorList>
    </citation>
    <scope>NUCLEOTIDE SEQUENCE [LARGE SCALE GENOMIC DNA]</scope>
    <source>
        <strain evidence="2 3">DSM 23606</strain>
    </source>
</reference>
<dbReference type="Proteomes" id="UP000246569">
    <property type="component" value="Unassembled WGS sequence"/>
</dbReference>
<evidence type="ECO:0000313" key="2">
    <source>
        <dbReference type="EMBL" id="PWV65763.1"/>
    </source>
</evidence>
<protein>
    <submittedName>
        <fullName evidence="2">Excisionase family DNA binding protein</fullName>
    </submittedName>
</protein>
<keyword evidence="3" id="KW-1185">Reference proteome</keyword>
<dbReference type="Pfam" id="PF12728">
    <property type="entry name" value="HTH_17"/>
    <property type="match status" value="1"/>
</dbReference>
<proteinExistence type="predicted"/>
<organism evidence="2 3">
    <name type="scientific">Plasticicumulans acidivorans</name>
    <dbReference type="NCBI Taxonomy" id="886464"/>
    <lineage>
        <taxon>Bacteria</taxon>
        <taxon>Pseudomonadati</taxon>
        <taxon>Pseudomonadota</taxon>
        <taxon>Gammaproteobacteria</taxon>
        <taxon>Candidatus Competibacteraceae</taxon>
        <taxon>Plasticicumulans</taxon>
    </lineage>
</organism>
<dbReference type="EMBL" id="QGTJ01000001">
    <property type="protein sequence ID" value="PWV65763.1"/>
    <property type="molecule type" value="Genomic_DNA"/>
</dbReference>
<gene>
    <name evidence="2" type="ORF">C7443_101248</name>
</gene>
<accession>A0A317N0H5</accession>
<evidence type="ECO:0000259" key="1">
    <source>
        <dbReference type="Pfam" id="PF12728"/>
    </source>
</evidence>
<dbReference type="AlphaFoldDB" id="A0A317N0H5"/>
<comment type="caution">
    <text evidence="2">The sequence shown here is derived from an EMBL/GenBank/DDBJ whole genome shotgun (WGS) entry which is preliminary data.</text>
</comment>
<feature type="domain" description="Helix-turn-helix" evidence="1">
    <location>
        <begin position="15"/>
        <end position="62"/>
    </location>
</feature>
<name>A0A317N0H5_9GAMM</name>
<sequence length="65" mass="7421">MPPMNTALIPPDAIYSIDTAARVLGVQRQHIERWLSTGILHTWDPHGGWPLRGQDLIDFLRRFGD</sequence>
<evidence type="ECO:0000313" key="3">
    <source>
        <dbReference type="Proteomes" id="UP000246569"/>
    </source>
</evidence>